<gene>
    <name evidence="2" type="ORF">O7U_00007</name>
</gene>
<dbReference type="SUPFAM" id="SSF103473">
    <property type="entry name" value="MFS general substrate transporter"/>
    <property type="match status" value="1"/>
</dbReference>
<keyword evidence="1" id="KW-0472">Membrane</keyword>
<organism evidence="2 3">
    <name type="scientific">Bartonella quintana JK 68</name>
    <dbReference type="NCBI Taxonomy" id="1134503"/>
    <lineage>
        <taxon>Bacteria</taxon>
        <taxon>Pseudomonadati</taxon>
        <taxon>Pseudomonadota</taxon>
        <taxon>Alphaproteobacteria</taxon>
        <taxon>Hyphomicrobiales</taxon>
        <taxon>Bartonellaceae</taxon>
        <taxon>Bartonella</taxon>
    </lineage>
</organism>
<proteinExistence type="predicted"/>
<comment type="caution">
    <text evidence="2">The sequence shown here is derived from an EMBL/GenBank/DDBJ whole genome shotgun (WGS) entry which is preliminary data.</text>
</comment>
<evidence type="ECO:0000313" key="2">
    <source>
        <dbReference type="EMBL" id="KEC67850.1"/>
    </source>
</evidence>
<keyword evidence="1" id="KW-1133">Transmembrane helix</keyword>
<dbReference type="Proteomes" id="UP000027143">
    <property type="component" value="Unassembled WGS sequence"/>
</dbReference>
<accession>A0ABR4SRE1</accession>
<sequence>MNKPRTLALTYGTYMCSTDADWCLFTMQFFLMSIELARKNWLLLQIAFSVTILLLDFLCAILSDRYRRKYSVMASVFMTERFYLLCLQTTQYNYYCLLHKFSMQMRTFLIVKAIVGGFIIL</sequence>
<protein>
    <submittedName>
        <fullName evidence="2">Uncharacterized protein</fullName>
    </submittedName>
</protein>
<reference evidence="2 3" key="1">
    <citation type="submission" date="2012-04" db="EMBL/GenBank/DDBJ databases">
        <title>The Genome Sequence of Bartonella quintana JK 68.</title>
        <authorList>
            <consortium name="The Broad Institute Genome Sequencing Platform"/>
            <consortium name="The Broad Institute Genome Sequencing Center for Infectious Disease"/>
            <person name="Feldgarden M."/>
            <person name="Kirby J."/>
            <person name="Kosoy M."/>
            <person name="Birtles R."/>
            <person name="Probert W.S."/>
            <person name="Chiaraviglio L."/>
            <person name="Walker B."/>
            <person name="Young S.K."/>
            <person name="Zeng Q."/>
            <person name="Gargeya S."/>
            <person name="Fitzgerald M."/>
            <person name="Haas B."/>
            <person name="Abouelleil A."/>
            <person name="Alvarado L."/>
            <person name="Arachchi H.M."/>
            <person name="Berlin A.M."/>
            <person name="Chapman S.B."/>
            <person name="Goldberg J."/>
            <person name="Griggs A."/>
            <person name="Gujja S."/>
            <person name="Hansen M."/>
            <person name="Howarth C."/>
            <person name="Imamovic A."/>
            <person name="Larimer J."/>
            <person name="McCowen C."/>
            <person name="Montmayeur A."/>
            <person name="Murphy C."/>
            <person name="Neiman D."/>
            <person name="Pearson M."/>
            <person name="Priest M."/>
            <person name="Roberts A."/>
            <person name="Saif S."/>
            <person name="Shea T."/>
            <person name="Sisk P."/>
            <person name="Sykes S."/>
            <person name="Wortman J."/>
            <person name="Nusbaum C."/>
            <person name="Birren B."/>
        </authorList>
    </citation>
    <scope>NUCLEOTIDE SEQUENCE [LARGE SCALE GENOMIC DNA]</scope>
    <source>
        <strain evidence="2 3">JK 68</strain>
    </source>
</reference>
<feature type="transmembrane region" description="Helical" evidence="1">
    <location>
        <begin position="41"/>
        <end position="63"/>
    </location>
</feature>
<dbReference type="InterPro" id="IPR036259">
    <property type="entry name" value="MFS_trans_sf"/>
</dbReference>
<evidence type="ECO:0000313" key="3">
    <source>
        <dbReference type="Proteomes" id="UP000027143"/>
    </source>
</evidence>
<dbReference type="EMBL" id="AHPD01000001">
    <property type="protein sequence ID" value="KEC67850.1"/>
    <property type="molecule type" value="Genomic_DNA"/>
</dbReference>
<name>A0ABR4SRE1_BARQI</name>
<evidence type="ECO:0000256" key="1">
    <source>
        <dbReference type="SAM" id="Phobius"/>
    </source>
</evidence>
<keyword evidence="1" id="KW-0812">Transmembrane</keyword>
<keyword evidence="3" id="KW-1185">Reference proteome</keyword>